<evidence type="ECO:0000313" key="4">
    <source>
        <dbReference type="EMBL" id="OAD01020.1"/>
    </source>
</evidence>
<feature type="region of interest" description="Disordered" evidence="1">
    <location>
        <begin position="1"/>
        <end position="51"/>
    </location>
</feature>
<keyword evidence="2" id="KW-0812">Transmembrane</keyword>
<feature type="transmembrane region" description="Helical" evidence="2">
    <location>
        <begin position="114"/>
        <end position="132"/>
    </location>
</feature>
<dbReference type="STRING" id="747725.A0A162QDB3"/>
<dbReference type="Pfam" id="PF10601">
    <property type="entry name" value="zf-LITAF-like"/>
    <property type="match status" value="1"/>
</dbReference>
<protein>
    <recommendedName>
        <fullName evidence="3">LITAF domain-containing protein</fullName>
    </recommendedName>
</protein>
<feature type="domain" description="LITAF" evidence="3">
    <location>
        <begin position="68"/>
        <end position="145"/>
    </location>
</feature>
<dbReference type="InterPro" id="IPR006629">
    <property type="entry name" value="LITAF"/>
</dbReference>
<evidence type="ECO:0000256" key="2">
    <source>
        <dbReference type="SAM" id="Phobius"/>
    </source>
</evidence>
<evidence type="ECO:0000256" key="1">
    <source>
        <dbReference type="SAM" id="MobiDB-lite"/>
    </source>
</evidence>
<reference evidence="4 5" key="1">
    <citation type="submission" date="2015-06" db="EMBL/GenBank/DDBJ databases">
        <title>Expansion of signal transduction pathways in fungi by whole-genome duplication.</title>
        <authorList>
            <consortium name="DOE Joint Genome Institute"/>
            <person name="Corrochano L.M."/>
            <person name="Kuo A."/>
            <person name="Marcet-Houben M."/>
            <person name="Polaino S."/>
            <person name="Salamov A."/>
            <person name="Villalobos J.M."/>
            <person name="Alvarez M.I."/>
            <person name="Avalos J."/>
            <person name="Benito E.P."/>
            <person name="Benoit I."/>
            <person name="Burger G."/>
            <person name="Camino L.P."/>
            <person name="Canovas D."/>
            <person name="Cerda-Olmedo E."/>
            <person name="Cheng J.-F."/>
            <person name="Dominguez A."/>
            <person name="Elias M."/>
            <person name="Eslava A.P."/>
            <person name="Glaser F."/>
            <person name="Grimwood J."/>
            <person name="Gutierrez G."/>
            <person name="Heitman J."/>
            <person name="Henrissat B."/>
            <person name="Iturriaga E.A."/>
            <person name="Lang B.F."/>
            <person name="Lavin J.L."/>
            <person name="Lee S."/>
            <person name="Li W."/>
            <person name="Lindquist E."/>
            <person name="Lopez-Garcia S."/>
            <person name="Luque E.M."/>
            <person name="Marcos A.T."/>
            <person name="Martin J."/>
            <person name="Mccluskey K."/>
            <person name="Medina H.R."/>
            <person name="Miralles-Duran A."/>
            <person name="Miyazaki A."/>
            <person name="Munoz-Torres E."/>
            <person name="Oguiza J.A."/>
            <person name="Ohm R."/>
            <person name="Olmedo M."/>
            <person name="Orejas M."/>
            <person name="Ortiz-Castellanos L."/>
            <person name="Pisabarro A.G."/>
            <person name="Rodriguez-Romero J."/>
            <person name="Ruiz-Herrera J."/>
            <person name="Ruiz-Vazquez R."/>
            <person name="Sanz C."/>
            <person name="Schackwitz W."/>
            <person name="Schmutz J."/>
            <person name="Shahriari M."/>
            <person name="Shelest E."/>
            <person name="Silva-Franco F."/>
            <person name="Soanes D."/>
            <person name="Syed K."/>
            <person name="Tagua V.G."/>
            <person name="Talbot N.J."/>
            <person name="Thon M."/>
            <person name="De Vries R.P."/>
            <person name="Wiebenga A."/>
            <person name="Yadav J.S."/>
            <person name="Braun E.L."/>
            <person name="Baker S."/>
            <person name="Garre V."/>
            <person name="Horwitz B."/>
            <person name="Torres-Martinez S."/>
            <person name="Idnurm A."/>
            <person name="Herrera-Estrella A."/>
            <person name="Gabaldon T."/>
            <person name="Grigoriev I.V."/>
        </authorList>
    </citation>
    <scope>NUCLEOTIDE SEQUENCE [LARGE SCALE GENOMIC DNA]</scope>
    <source>
        <strain evidence="4 5">CBS 277.49</strain>
    </source>
</reference>
<name>A0A162QDB3_MUCCL</name>
<keyword evidence="2" id="KW-1133">Transmembrane helix</keyword>
<proteinExistence type="predicted"/>
<sequence length="167" mass="18613">MSSTDGSILNEKKSTDENPSNTTTNNDHDASIPQPQHHHANNNHAQQKPAFIPPEAPPRLLHLTDLRDQSALIQCPYCLRYVYTQLSRRGDYWEYIVMYCVIQGFFPDSLSSNGALILVVALFVLNFLAFTVHGCPSCSKKVATFSKFEKVINVTAPAIGIPRSTHL</sequence>
<dbReference type="EMBL" id="AMYB01000006">
    <property type="protein sequence ID" value="OAD01020.1"/>
    <property type="molecule type" value="Genomic_DNA"/>
</dbReference>
<comment type="caution">
    <text evidence="4">The sequence shown here is derived from an EMBL/GenBank/DDBJ whole genome shotgun (WGS) entry which is preliminary data.</text>
</comment>
<organism evidence="4 5">
    <name type="scientific">Mucor lusitanicus CBS 277.49</name>
    <dbReference type="NCBI Taxonomy" id="747725"/>
    <lineage>
        <taxon>Eukaryota</taxon>
        <taxon>Fungi</taxon>
        <taxon>Fungi incertae sedis</taxon>
        <taxon>Mucoromycota</taxon>
        <taxon>Mucoromycotina</taxon>
        <taxon>Mucoromycetes</taxon>
        <taxon>Mucorales</taxon>
        <taxon>Mucorineae</taxon>
        <taxon>Mucoraceae</taxon>
        <taxon>Mucor</taxon>
    </lineage>
</organism>
<keyword evidence="5" id="KW-1185">Reference proteome</keyword>
<keyword evidence="2" id="KW-0472">Membrane</keyword>
<dbReference type="AlphaFoldDB" id="A0A162QDB3"/>
<evidence type="ECO:0000259" key="3">
    <source>
        <dbReference type="Pfam" id="PF10601"/>
    </source>
</evidence>
<accession>A0A162QDB3</accession>
<dbReference type="VEuPathDB" id="FungiDB:MUCCIDRAFT_112448"/>
<evidence type="ECO:0000313" key="5">
    <source>
        <dbReference type="Proteomes" id="UP000077051"/>
    </source>
</evidence>
<dbReference type="Proteomes" id="UP000077051">
    <property type="component" value="Unassembled WGS sequence"/>
</dbReference>
<gene>
    <name evidence="4" type="ORF">MUCCIDRAFT_112448</name>
</gene>